<dbReference type="PANTHER" id="PTHR21208:SF0">
    <property type="entry name" value="ADP-DEPENDENT GLUCOKINASE"/>
    <property type="match status" value="1"/>
</dbReference>
<evidence type="ECO:0000256" key="3">
    <source>
        <dbReference type="ARBA" id="ARBA00022777"/>
    </source>
</evidence>
<dbReference type="GO" id="GO:0005783">
    <property type="term" value="C:endoplasmic reticulum"/>
    <property type="evidence" value="ECO:0007669"/>
    <property type="project" value="TreeGrafter"/>
</dbReference>
<dbReference type="InterPro" id="IPR029056">
    <property type="entry name" value="Ribokinase-like"/>
</dbReference>
<feature type="non-terminal residue" evidence="6">
    <location>
        <position position="1"/>
    </location>
</feature>
<dbReference type="GO" id="GO:0006096">
    <property type="term" value="P:glycolytic process"/>
    <property type="evidence" value="ECO:0007669"/>
    <property type="project" value="UniProtKB-KW"/>
</dbReference>
<evidence type="ECO:0000313" key="6">
    <source>
        <dbReference type="EMBL" id="ABD72545.1"/>
    </source>
</evidence>
<evidence type="ECO:0000256" key="5">
    <source>
        <dbReference type="ARBA" id="ARBA00023152"/>
    </source>
</evidence>
<name>Q207X0_VERVE</name>
<dbReference type="GO" id="GO:0043843">
    <property type="term" value="F:ADP-specific glucokinase activity"/>
    <property type="evidence" value="ECO:0007669"/>
    <property type="project" value="TreeGrafter"/>
</dbReference>
<keyword evidence="5" id="KW-0324">Glycolysis</keyword>
<dbReference type="InterPro" id="IPR007666">
    <property type="entry name" value="ADP_PFK/GK"/>
</dbReference>
<accession>Q207X0</accession>
<keyword evidence="3 6" id="KW-0418">Kinase</keyword>
<dbReference type="SUPFAM" id="SSF53613">
    <property type="entry name" value="Ribokinase-like"/>
    <property type="match status" value="1"/>
</dbReference>
<dbReference type="Pfam" id="PF04587">
    <property type="entry name" value="ADP_PFK_GK"/>
    <property type="match status" value="1"/>
</dbReference>
<dbReference type="AlphaFoldDB" id="Q207X0"/>
<keyword evidence="2" id="KW-0479">Metal-binding</keyword>
<keyword evidence="1" id="KW-0808">Transferase</keyword>
<dbReference type="GO" id="GO:0046872">
    <property type="term" value="F:metal ion binding"/>
    <property type="evidence" value="ECO:0007669"/>
    <property type="project" value="UniProtKB-KW"/>
</dbReference>
<evidence type="ECO:0000256" key="4">
    <source>
        <dbReference type="ARBA" id="ARBA00022842"/>
    </source>
</evidence>
<keyword evidence="4" id="KW-0460">Magnesium</keyword>
<evidence type="ECO:0000256" key="2">
    <source>
        <dbReference type="ARBA" id="ARBA00022723"/>
    </source>
</evidence>
<proteinExistence type="evidence at transcript level"/>
<feature type="non-terminal residue" evidence="6">
    <location>
        <position position="88"/>
    </location>
</feature>
<dbReference type="PROSITE" id="PS51255">
    <property type="entry name" value="ADPK"/>
    <property type="match status" value="1"/>
</dbReference>
<organism evidence="6">
    <name type="scientific">Vermamoeba vermiformis</name>
    <name type="common">Amoeba</name>
    <name type="synonym">Hartmannella vermiformis</name>
    <dbReference type="NCBI Taxonomy" id="5778"/>
    <lineage>
        <taxon>Eukaryota</taxon>
        <taxon>Amoebozoa</taxon>
        <taxon>Tubulinea</taxon>
        <taxon>Echinamoebida</taxon>
        <taxon>Vermamoeba</taxon>
    </lineage>
</organism>
<evidence type="ECO:0000256" key="1">
    <source>
        <dbReference type="ARBA" id="ARBA00022679"/>
    </source>
</evidence>
<dbReference type="EMBL" id="DQ407637">
    <property type="protein sequence ID" value="ABD72545.1"/>
    <property type="molecule type" value="mRNA"/>
</dbReference>
<protein>
    <submittedName>
        <fullName evidence="6">RK-family hexokinase-like</fullName>
    </submittedName>
</protein>
<sequence>LLRAKHLFAALGLEPTDSTQLRDHERINNEQDLIETFAKYFSQGSAVERFIENDEFCDRVMSAAAALPHHQFYIGGNAGLMGQFFATS</sequence>
<dbReference type="PANTHER" id="PTHR21208">
    <property type="entry name" value="ADP-DEPENDENT GLUCOKINASE"/>
    <property type="match status" value="1"/>
</dbReference>
<dbReference type="GO" id="GO:0006006">
    <property type="term" value="P:glucose metabolic process"/>
    <property type="evidence" value="ECO:0007669"/>
    <property type="project" value="TreeGrafter"/>
</dbReference>
<reference evidence="6" key="1">
    <citation type="journal article" date="2008" name="Protist">
        <title>Sampling gene diversity across the supergroup Amoebozoa: large EST data sets from Acanthamoeba castellanii, Hartmannella vermiformis, Physarum polycephalum, Hyperamoeba dachnaya and Hyperamoeba sp.</title>
        <authorList>
            <person name="Watkins R.F."/>
            <person name="Gray M.W."/>
        </authorList>
    </citation>
    <scope>NUCLEOTIDE SEQUENCE</scope>
</reference>